<dbReference type="Pfam" id="PF10633">
    <property type="entry name" value="NPCBM_assoc"/>
    <property type="match status" value="2"/>
</dbReference>
<name>A0A2P8CLA2_9BACT</name>
<keyword evidence="1" id="KW-0812">Transmembrane</keyword>
<feature type="domain" description="Alpha-galactosidase NEW3" evidence="2">
    <location>
        <begin position="261"/>
        <end position="336"/>
    </location>
</feature>
<dbReference type="Proteomes" id="UP000240621">
    <property type="component" value="Unassembled WGS sequence"/>
</dbReference>
<dbReference type="EMBL" id="PYGC01000001">
    <property type="protein sequence ID" value="PSK85727.1"/>
    <property type="molecule type" value="Genomic_DNA"/>
</dbReference>
<gene>
    <name evidence="4" type="ORF">CLV93_101698</name>
    <name evidence="3" type="ORF">JCM18694_05920</name>
</gene>
<keyword evidence="6" id="KW-1185">Reference proteome</keyword>
<feature type="transmembrane region" description="Helical" evidence="1">
    <location>
        <begin position="355"/>
        <end position="375"/>
    </location>
</feature>
<dbReference type="RefSeq" id="WP_106540741.1">
    <property type="nucleotide sequence ID" value="NZ_BLAU01000001.1"/>
</dbReference>
<protein>
    <submittedName>
        <fullName evidence="4">Alpha-galactosidase-like protein</fullName>
    </submittedName>
</protein>
<dbReference type="PANTHER" id="PTHR39198:SF1">
    <property type="entry name" value="ALPHA-GALACTOSIDASE NEW3 DOMAIN-CONTAINING PROTEIN"/>
    <property type="match status" value="1"/>
</dbReference>
<dbReference type="Gene3D" id="2.60.40.10">
    <property type="entry name" value="Immunoglobulins"/>
    <property type="match status" value="2"/>
</dbReference>
<evidence type="ECO:0000313" key="4">
    <source>
        <dbReference type="EMBL" id="PSK85727.1"/>
    </source>
</evidence>
<keyword evidence="1" id="KW-1133">Transmembrane helix</keyword>
<accession>A0A2P8CLA2</accession>
<reference evidence="3 6" key="2">
    <citation type="submission" date="2019-10" db="EMBL/GenBank/DDBJ databases">
        <title>Prolixibacter strains distinguished by the presence of nitrate reductase genes were adept at nitrate-dependent anaerobic corrosion of metallic iron and carbon steel.</title>
        <authorList>
            <person name="Iino T."/>
            <person name="Shono N."/>
            <person name="Ito K."/>
            <person name="Nakamura R."/>
            <person name="Sueoka K."/>
            <person name="Harayama S."/>
            <person name="Ohkuma M."/>
        </authorList>
    </citation>
    <scope>NUCLEOTIDE SEQUENCE [LARGE SCALE GENOMIC DNA]</scope>
    <source>
        <strain evidence="3 6">MIC1-1</strain>
    </source>
</reference>
<evidence type="ECO:0000313" key="5">
    <source>
        <dbReference type="Proteomes" id="UP000240621"/>
    </source>
</evidence>
<dbReference type="OrthoDB" id="8631677at2"/>
<evidence type="ECO:0000313" key="6">
    <source>
        <dbReference type="Proteomes" id="UP000396862"/>
    </source>
</evidence>
<keyword evidence="1" id="KW-0472">Membrane</keyword>
<dbReference type="AlphaFoldDB" id="A0A2P8CLA2"/>
<dbReference type="PANTHER" id="PTHR39198">
    <property type="entry name" value="HYPOTHETICAL MEMBRANE PROTEIN, CONSERVED"/>
    <property type="match status" value="1"/>
</dbReference>
<proteinExistence type="predicted"/>
<sequence length="381" mass="41762">MSTRTKWLSLSLTLLFQLVFIGTYAAGTGVELYTPYTRISVPPGETINYNIEVINNTSQIQTMPVKVIGMPRGWDSQLKSGGWKISQISVLPGKKEKLSLKVDVPLKINKGSYHFKVLAGGYTSLLLNVVVSKRGTYQTEFTTDQPNMKGNSKASFTFKAKLKNSTADNQLYAIKADAPRGWNVTIKASYKEVASVNIAPNESKDITIQIKPPSEVKAGTYRIPVTASSGTTSAEIALEVVITGTFNMDLTTPTGLLSTDITAGDQKQVEFLVQNTGSSDLKDINFDVTQPTDWKVTFDPKKIIDLEAGHATKVMATIQASKKAIAGDYVTKIEAKTPEVGTKAELRVTVKTPMLWGWIGVFIILLALGSVFYLFRKYGRR</sequence>
<dbReference type="InterPro" id="IPR013783">
    <property type="entry name" value="Ig-like_fold"/>
</dbReference>
<dbReference type="Proteomes" id="UP000396862">
    <property type="component" value="Unassembled WGS sequence"/>
</dbReference>
<dbReference type="EMBL" id="BLAU01000001">
    <property type="protein sequence ID" value="GET20346.1"/>
    <property type="molecule type" value="Genomic_DNA"/>
</dbReference>
<dbReference type="InterPro" id="IPR018905">
    <property type="entry name" value="A-galactase_NEW3"/>
</dbReference>
<evidence type="ECO:0000259" key="2">
    <source>
        <dbReference type="Pfam" id="PF10633"/>
    </source>
</evidence>
<feature type="domain" description="Alpha-galactosidase NEW3" evidence="2">
    <location>
        <begin position="173"/>
        <end position="228"/>
    </location>
</feature>
<reference evidence="4 5" key="1">
    <citation type="submission" date="2018-03" db="EMBL/GenBank/DDBJ databases">
        <title>Genomic Encyclopedia of Archaeal and Bacterial Type Strains, Phase II (KMG-II): from individual species to whole genera.</title>
        <authorList>
            <person name="Goeker M."/>
        </authorList>
    </citation>
    <scope>NUCLEOTIDE SEQUENCE [LARGE SCALE GENOMIC DNA]</scope>
    <source>
        <strain evidence="4 5">DSM 27267</strain>
    </source>
</reference>
<evidence type="ECO:0000313" key="3">
    <source>
        <dbReference type="EMBL" id="GET20346.1"/>
    </source>
</evidence>
<organism evidence="4 5">
    <name type="scientific">Prolixibacter denitrificans</name>
    <dbReference type="NCBI Taxonomy" id="1541063"/>
    <lineage>
        <taxon>Bacteria</taxon>
        <taxon>Pseudomonadati</taxon>
        <taxon>Bacteroidota</taxon>
        <taxon>Bacteroidia</taxon>
        <taxon>Marinilabiliales</taxon>
        <taxon>Prolixibacteraceae</taxon>
        <taxon>Prolixibacter</taxon>
    </lineage>
</organism>
<comment type="caution">
    <text evidence="4">The sequence shown here is derived from an EMBL/GenBank/DDBJ whole genome shotgun (WGS) entry which is preliminary data.</text>
</comment>
<evidence type="ECO:0000256" key="1">
    <source>
        <dbReference type="SAM" id="Phobius"/>
    </source>
</evidence>